<dbReference type="SUPFAM" id="SSF55826">
    <property type="entry name" value="YbaK/ProRS associated domain"/>
    <property type="match status" value="1"/>
</dbReference>
<proteinExistence type="predicted"/>
<dbReference type="RefSeq" id="WP_208429956.1">
    <property type="nucleotide sequence ID" value="NZ_JAEPRJ010000001.1"/>
</dbReference>
<dbReference type="EMBL" id="JAEPRJ010000001">
    <property type="protein sequence ID" value="MBK5898543.1"/>
    <property type="molecule type" value="Genomic_DNA"/>
</dbReference>
<comment type="caution">
    <text evidence="2">The sequence shown here is derived from an EMBL/GenBank/DDBJ whole genome shotgun (WGS) entry which is preliminary data.</text>
</comment>
<evidence type="ECO:0000259" key="1">
    <source>
        <dbReference type="Pfam" id="PF04073"/>
    </source>
</evidence>
<organism evidence="2 3">
    <name type="scientific">Catonella massiliensis</name>
    <dbReference type="NCBI Taxonomy" id="2799636"/>
    <lineage>
        <taxon>Bacteria</taxon>
        <taxon>Bacillati</taxon>
        <taxon>Bacillota</taxon>
        <taxon>Clostridia</taxon>
        <taxon>Lachnospirales</taxon>
        <taxon>Lachnospiraceae</taxon>
        <taxon>Catonella</taxon>
    </lineage>
</organism>
<dbReference type="Pfam" id="PF04073">
    <property type="entry name" value="tRNA_edit"/>
    <property type="match status" value="1"/>
</dbReference>
<dbReference type="Proteomes" id="UP000604730">
    <property type="component" value="Unassembled WGS sequence"/>
</dbReference>
<evidence type="ECO:0000313" key="2">
    <source>
        <dbReference type="EMBL" id="MBK5898543.1"/>
    </source>
</evidence>
<keyword evidence="3" id="KW-1185">Reference proteome</keyword>
<accession>A0ABS1J327</accession>
<dbReference type="Gene3D" id="3.90.960.10">
    <property type="entry name" value="YbaK/aminoacyl-tRNA synthetase-associated domain"/>
    <property type="match status" value="1"/>
</dbReference>
<gene>
    <name evidence="2" type="ORF">JJN12_12245</name>
</gene>
<sequence>MFYVSEVKTEAPKVFESELQQKIYETFAGLDIHFERVDNDPAITMEDCVLINERLDMKTVKTLFLCNRQKTNFYLFVTLDGKPFVTKDFSSALGISRVSFASEELLFSMLGTKIGATTVLSSIIDTENKVRIIFDIEMLKNEWYGCTDGTTTSYMKLKTSDVLEKYLPFTKHEITVIEV</sequence>
<dbReference type="InterPro" id="IPR007214">
    <property type="entry name" value="YbaK/aa-tRNA-synth-assoc-dom"/>
</dbReference>
<protein>
    <submittedName>
        <fullName evidence="2">Prolyl-tRNA synthetase associated domain-containing protein</fullName>
    </submittedName>
</protein>
<feature type="domain" description="YbaK/aminoacyl-tRNA synthetase-associated" evidence="1">
    <location>
        <begin position="44"/>
        <end position="163"/>
    </location>
</feature>
<reference evidence="2 3" key="1">
    <citation type="submission" date="2021-01" db="EMBL/GenBank/DDBJ databases">
        <title>Isolation and description of Catonella massiliensis sp. nov., a novel Catonella species, isolated from a stable periodontitis subject.</title>
        <authorList>
            <person name="Antezack A."/>
            <person name="Boxberger M."/>
            <person name="La Scola B."/>
            <person name="Monnet-Corti V."/>
        </authorList>
    </citation>
    <scope>NUCLEOTIDE SEQUENCE [LARGE SCALE GENOMIC DNA]</scope>
    <source>
        <strain evidence="2 3">Marseille-Q4567</strain>
    </source>
</reference>
<name>A0ABS1J327_9FIRM</name>
<dbReference type="InterPro" id="IPR036754">
    <property type="entry name" value="YbaK/aa-tRNA-synt-asso_dom_sf"/>
</dbReference>
<evidence type="ECO:0000313" key="3">
    <source>
        <dbReference type="Proteomes" id="UP000604730"/>
    </source>
</evidence>